<protein>
    <submittedName>
        <fullName evidence="2">Uncharacterized protein</fullName>
    </submittedName>
</protein>
<keyword evidence="3" id="KW-1185">Reference proteome</keyword>
<evidence type="ECO:0000313" key="2">
    <source>
        <dbReference type="EMBL" id="KAF0646375.1"/>
    </source>
</evidence>
<proteinExistence type="predicted"/>
<dbReference type="Proteomes" id="UP000731519">
    <property type="component" value="Unassembled WGS sequence"/>
</dbReference>
<sequence length="37" mass="3790">MHLARLRPAAQAAEAEARAVAPRQDGEEAGSTAAGRC</sequence>
<dbReference type="EMBL" id="ASYR01000054">
    <property type="protein sequence ID" value="KAF0646375.1"/>
    <property type="molecule type" value="Genomic_DNA"/>
</dbReference>
<name>A0ABQ6XKS3_STRFR</name>
<accession>A0ABQ6XKS3</accession>
<comment type="caution">
    <text evidence="2">The sequence shown here is derived from an EMBL/GenBank/DDBJ whole genome shotgun (WGS) entry which is preliminary data.</text>
</comment>
<organism evidence="2 3">
    <name type="scientific">Streptomyces fradiae ATCC 10745 = DSM 40063</name>
    <dbReference type="NCBI Taxonomy" id="1319510"/>
    <lineage>
        <taxon>Bacteria</taxon>
        <taxon>Bacillati</taxon>
        <taxon>Actinomycetota</taxon>
        <taxon>Actinomycetes</taxon>
        <taxon>Kitasatosporales</taxon>
        <taxon>Streptomycetaceae</taxon>
        <taxon>Streptomyces</taxon>
    </lineage>
</organism>
<evidence type="ECO:0000313" key="3">
    <source>
        <dbReference type="Proteomes" id="UP000731519"/>
    </source>
</evidence>
<evidence type="ECO:0000256" key="1">
    <source>
        <dbReference type="SAM" id="MobiDB-lite"/>
    </source>
</evidence>
<reference evidence="2 3" key="1">
    <citation type="submission" date="2013-05" db="EMBL/GenBank/DDBJ databases">
        <title>Genome Sequence of Streptomyces fradiae.</title>
        <authorList>
            <person name="Kirby R."/>
        </authorList>
    </citation>
    <scope>NUCLEOTIDE SEQUENCE [LARGE SCALE GENOMIC DNA]</scope>
    <source>
        <strain evidence="2 3">ATCC 10745</strain>
    </source>
</reference>
<feature type="compositionally biased region" description="Low complexity" evidence="1">
    <location>
        <begin position="6"/>
        <end position="23"/>
    </location>
</feature>
<gene>
    <name evidence="2" type="ORF">K701_28905</name>
</gene>
<feature type="region of interest" description="Disordered" evidence="1">
    <location>
        <begin position="1"/>
        <end position="37"/>
    </location>
</feature>